<dbReference type="EMBL" id="JAHVAH010000001">
    <property type="protein sequence ID" value="MBW0145035.1"/>
    <property type="molecule type" value="Genomic_DNA"/>
</dbReference>
<dbReference type="Pfam" id="PF04279">
    <property type="entry name" value="IspA"/>
    <property type="match status" value="1"/>
</dbReference>
<keyword evidence="2 5" id="KW-0812">Transmembrane</keyword>
<evidence type="ECO:0000256" key="4">
    <source>
        <dbReference type="ARBA" id="ARBA00023136"/>
    </source>
</evidence>
<keyword evidence="3 5" id="KW-1133">Transmembrane helix</keyword>
<comment type="caution">
    <text evidence="6">The sequence shown here is derived from an EMBL/GenBank/DDBJ whole genome shotgun (WGS) entry which is preliminary data.</text>
</comment>
<feature type="transmembrane region" description="Helical" evidence="5">
    <location>
        <begin position="69"/>
        <end position="88"/>
    </location>
</feature>
<gene>
    <name evidence="5" type="primary">yciB</name>
    <name evidence="6" type="ORF">KTQ36_06960</name>
</gene>
<evidence type="ECO:0000256" key="5">
    <source>
        <dbReference type="HAMAP-Rule" id="MF_00189"/>
    </source>
</evidence>
<proteinExistence type="inferred from homology"/>
<keyword evidence="1 5" id="KW-1003">Cell membrane</keyword>
<dbReference type="NCBIfam" id="NF001323">
    <property type="entry name" value="PRK00259.1-1"/>
    <property type="match status" value="1"/>
</dbReference>
<organism evidence="6 7">
    <name type="scientific">Sphingomicrobium clamense</name>
    <dbReference type="NCBI Taxonomy" id="2851013"/>
    <lineage>
        <taxon>Bacteria</taxon>
        <taxon>Pseudomonadati</taxon>
        <taxon>Pseudomonadota</taxon>
        <taxon>Alphaproteobacteria</taxon>
        <taxon>Sphingomonadales</taxon>
        <taxon>Sphingomonadaceae</taxon>
        <taxon>Sphingomicrobium</taxon>
    </lineage>
</organism>
<evidence type="ECO:0000256" key="2">
    <source>
        <dbReference type="ARBA" id="ARBA00022692"/>
    </source>
</evidence>
<comment type="subcellular location">
    <subcellularLocation>
        <location evidence="5">Cell inner membrane</location>
        <topology evidence="5">Multi-pass membrane protein</topology>
    </subcellularLocation>
</comment>
<accession>A0ABS6V645</accession>
<feature type="transmembrane region" description="Helical" evidence="5">
    <location>
        <begin position="20"/>
        <end position="36"/>
    </location>
</feature>
<dbReference type="Proteomes" id="UP000698028">
    <property type="component" value="Unassembled WGS sequence"/>
</dbReference>
<dbReference type="RefSeq" id="WP_218632975.1">
    <property type="nucleotide sequence ID" value="NZ_JAHVAH010000001.1"/>
</dbReference>
<name>A0ABS6V645_9SPHN</name>
<feature type="transmembrane region" description="Helical" evidence="5">
    <location>
        <begin position="136"/>
        <end position="153"/>
    </location>
</feature>
<evidence type="ECO:0000256" key="1">
    <source>
        <dbReference type="ARBA" id="ARBA00022475"/>
    </source>
</evidence>
<reference evidence="6 7" key="1">
    <citation type="submission" date="2021-07" db="EMBL/GenBank/DDBJ databases">
        <title>The draft genome sequence of Sphingomicrobium sp. B8.</title>
        <authorList>
            <person name="Mu L."/>
        </authorList>
    </citation>
    <scope>NUCLEOTIDE SEQUENCE [LARGE SCALE GENOMIC DNA]</scope>
    <source>
        <strain evidence="6 7">B8</strain>
    </source>
</reference>
<evidence type="ECO:0000313" key="6">
    <source>
        <dbReference type="EMBL" id="MBW0145035.1"/>
    </source>
</evidence>
<keyword evidence="7" id="KW-1185">Reference proteome</keyword>
<protein>
    <recommendedName>
        <fullName evidence="5">Inner membrane-spanning protein YciB</fullName>
    </recommendedName>
</protein>
<feature type="transmembrane region" description="Helical" evidence="5">
    <location>
        <begin position="165"/>
        <end position="184"/>
    </location>
</feature>
<dbReference type="HAMAP" id="MF_00189">
    <property type="entry name" value="YciB"/>
    <property type="match status" value="1"/>
</dbReference>
<evidence type="ECO:0000256" key="3">
    <source>
        <dbReference type="ARBA" id="ARBA00022989"/>
    </source>
</evidence>
<keyword evidence="5" id="KW-0997">Cell inner membrane</keyword>
<feature type="transmembrane region" description="Helical" evidence="5">
    <location>
        <begin position="43"/>
        <end position="63"/>
    </location>
</feature>
<evidence type="ECO:0000313" key="7">
    <source>
        <dbReference type="Proteomes" id="UP000698028"/>
    </source>
</evidence>
<dbReference type="PANTHER" id="PTHR36917">
    <property type="entry name" value="INTRACELLULAR SEPTATION PROTEIN A-RELATED"/>
    <property type="match status" value="1"/>
</dbReference>
<dbReference type="PANTHER" id="PTHR36917:SF1">
    <property type="entry name" value="INNER MEMBRANE-SPANNING PROTEIN YCIB"/>
    <property type="match status" value="1"/>
</dbReference>
<keyword evidence="4 5" id="KW-0472">Membrane</keyword>
<sequence>MSDVKPIPTPQTGKKKPSGGMQLLLDLGPLILFFVANSQWGIFVATGVFMAAIFTAMGFSYALTRHVTGIQIFSAVLVGVMGALTIYLQNETFIKMKPTILYTFAGILLAFGLLTGRNLLKALLGSAFPGLDDRGWYLFTRNWVFFFAFKAILNEAVWRSTSTDFWIAFKMWFFIPVTFIFVFAHMPMLMRHGFNAEPDKSE</sequence>
<dbReference type="InterPro" id="IPR006008">
    <property type="entry name" value="YciB"/>
</dbReference>
<comment type="function">
    <text evidence="5">Plays a role in cell envelope biogenesis, maintenance of cell envelope integrity and membrane homeostasis.</text>
</comment>
<comment type="similarity">
    <text evidence="5">Belongs to the YciB family.</text>
</comment>
<feature type="transmembrane region" description="Helical" evidence="5">
    <location>
        <begin position="100"/>
        <end position="116"/>
    </location>
</feature>